<dbReference type="Proteomes" id="UP000250275">
    <property type="component" value="Unassembled WGS sequence"/>
</dbReference>
<accession>A0A310SGB2</accession>
<evidence type="ECO:0000256" key="1">
    <source>
        <dbReference type="SAM" id="Phobius"/>
    </source>
</evidence>
<protein>
    <submittedName>
        <fullName evidence="2">Sugar phosphate isomerase ywlF</fullName>
    </submittedName>
</protein>
<dbReference type="GO" id="GO:0016853">
    <property type="term" value="F:isomerase activity"/>
    <property type="evidence" value="ECO:0007669"/>
    <property type="project" value="UniProtKB-KW"/>
</dbReference>
<dbReference type="PANTHER" id="PTHR30345">
    <property type="entry name" value="RIBOSE-5-PHOSPHATE ISOMERASE B"/>
    <property type="match status" value="1"/>
</dbReference>
<reference evidence="2 3" key="1">
    <citation type="submission" date="2015-07" db="EMBL/GenBank/DDBJ databases">
        <title>The genome of Eufriesea mexicana.</title>
        <authorList>
            <person name="Pan H."/>
            <person name="Kapheim K."/>
        </authorList>
    </citation>
    <scope>NUCLEOTIDE SEQUENCE [LARGE SCALE GENOMIC DNA]</scope>
    <source>
        <strain evidence="2">0111107269</strain>
        <tissue evidence="2">Whole body</tissue>
    </source>
</reference>
<dbReference type="EMBL" id="KQ773099">
    <property type="protein sequence ID" value="OAD52432.1"/>
    <property type="molecule type" value="Genomic_DNA"/>
</dbReference>
<organism evidence="2 3">
    <name type="scientific">Eufriesea mexicana</name>
    <dbReference type="NCBI Taxonomy" id="516756"/>
    <lineage>
        <taxon>Eukaryota</taxon>
        <taxon>Metazoa</taxon>
        <taxon>Ecdysozoa</taxon>
        <taxon>Arthropoda</taxon>
        <taxon>Hexapoda</taxon>
        <taxon>Insecta</taxon>
        <taxon>Pterygota</taxon>
        <taxon>Neoptera</taxon>
        <taxon>Endopterygota</taxon>
        <taxon>Hymenoptera</taxon>
        <taxon>Apocrita</taxon>
        <taxon>Aculeata</taxon>
        <taxon>Apoidea</taxon>
        <taxon>Anthophila</taxon>
        <taxon>Apidae</taxon>
        <taxon>Eufriesea</taxon>
    </lineage>
</organism>
<sequence>MVLHDGSGIPKDRVVFAIAIDEYVTEGSVCEDEVLDPRKIVKPEVETIKLEVSNSIGPVDHHGVGFDVANAFVSKKAVYVIVACGTGISITIAANLINDVRCVLRYEEEASRLARLHYVSNVLALGTGSVGFDVANAVVSKKAVYVIVA</sequence>
<keyword evidence="1" id="KW-0812">Transmembrane</keyword>
<dbReference type="AlphaFoldDB" id="A0A310SGB2"/>
<evidence type="ECO:0000313" key="2">
    <source>
        <dbReference type="EMBL" id="OAD52432.1"/>
    </source>
</evidence>
<evidence type="ECO:0000313" key="3">
    <source>
        <dbReference type="Proteomes" id="UP000250275"/>
    </source>
</evidence>
<dbReference type="GO" id="GO:0005975">
    <property type="term" value="P:carbohydrate metabolic process"/>
    <property type="evidence" value="ECO:0007669"/>
    <property type="project" value="InterPro"/>
</dbReference>
<dbReference type="Gene3D" id="3.40.1400.10">
    <property type="entry name" value="Sugar-phosphate isomerase, RpiB/LacA/LacB"/>
    <property type="match status" value="1"/>
</dbReference>
<keyword evidence="3" id="KW-1185">Reference proteome</keyword>
<dbReference type="InterPro" id="IPR036569">
    <property type="entry name" value="RpiB_LacA_LacB_sf"/>
</dbReference>
<dbReference type="PANTHER" id="PTHR30345:SF0">
    <property type="entry name" value="DNA DAMAGE-REPAIR_TOLERATION PROTEIN DRT102"/>
    <property type="match status" value="1"/>
</dbReference>
<gene>
    <name evidence="2" type="ORF">WN48_01660</name>
</gene>
<dbReference type="Pfam" id="PF02502">
    <property type="entry name" value="LacAB_rpiB"/>
    <property type="match status" value="1"/>
</dbReference>
<keyword evidence="1" id="KW-0472">Membrane</keyword>
<dbReference type="OrthoDB" id="3265906at2759"/>
<keyword evidence="1" id="KW-1133">Transmembrane helix</keyword>
<feature type="transmembrane region" description="Helical" evidence="1">
    <location>
        <begin position="77"/>
        <end position="97"/>
    </location>
</feature>
<dbReference type="InterPro" id="IPR003500">
    <property type="entry name" value="RpiB_LacA_LacB"/>
</dbReference>
<keyword evidence="2" id="KW-0413">Isomerase</keyword>
<dbReference type="SUPFAM" id="SSF89623">
    <property type="entry name" value="Ribose/Galactose isomerase RpiB/AlsB"/>
    <property type="match status" value="1"/>
</dbReference>
<name>A0A310SGB2_9HYME</name>
<proteinExistence type="predicted"/>